<gene>
    <name evidence="1" type="ORF">ACFSBL_19720</name>
</gene>
<name>A0ABD6DPB0_9EURY</name>
<dbReference type="Proteomes" id="UP001597034">
    <property type="component" value="Unassembled WGS sequence"/>
</dbReference>
<sequence length="160" mass="17078">MDRRTYIATVGATLASVGLAGCSGQSNGENDNETDEIDANDELDWENLEAELGETPESVELVESSLVETDNGAAVIGTIRNTGDSPYSVLEVEVTLNDGDTLLGEWIDTSEEEINGLDAGESWRFVAMFENENVYDATGYTININADVENAEGDGTGNNS</sequence>
<evidence type="ECO:0000313" key="2">
    <source>
        <dbReference type="Proteomes" id="UP001597034"/>
    </source>
</evidence>
<dbReference type="InterPro" id="IPR047676">
    <property type="entry name" value="FxLYD_dom"/>
</dbReference>
<keyword evidence="2" id="KW-1185">Reference proteome</keyword>
<dbReference type="NCBIfam" id="NF038353">
    <property type="entry name" value="FxLYD_dom"/>
    <property type="match status" value="1"/>
</dbReference>
<evidence type="ECO:0000313" key="1">
    <source>
        <dbReference type="EMBL" id="MFD1647921.1"/>
    </source>
</evidence>
<dbReference type="EMBL" id="JBHUDO010000004">
    <property type="protein sequence ID" value="MFD1647921.1"/>
    <property type="molecule type" value="Genomic_DNA"/>
</dbReference>
<dbReference type="AlphaFoldDB" id="A0ABD6DPB0"/>
<organism evidence="1 2">
    <name type="scientific">Haloarchaeobius litoreus</name>
    <dbReference type="NCBI Taxonomy" id="755306"/>
    <lineage>
        <taxon>Archaea</taxon>
        <taxon>Methanobacteriati</taxon>
        <taxon>Methanobacteriota</taxon>
        <taxon>Stenosarchaea group</taxon>
        <taxon>Halobacteria</taxon>
        <taxon>Halobacteriales</taxon>
        <taxon>Halorubellaceae</taxon>
        <taxon>Haloarchaeobius</taxon>
    </lineage>
</organism>
<dbReference type="PROSITE" id="PS51257">
    <property type="entry name" value="PROKAR_LIPOPROTEIN"/>
    <property type="match status" value="1"/>
</dbReference>
<accession>A0ABD6DPB0</accession>
<proteinExistence type="predicted"/>
<protein>
    <submittedName>
        <fullName evidence="1">FxLYD domain-containing protein</fullName>
    </submittedName>
</protein>
<reference evidence="1 2" key="1">
    <citation type="journal article" date="2019" name="Int. J. Syst. Evol. Microbiol.">
        <title>The Global Catalogue of Microorganisms (GCM) 10K type strain sequencing project: providing services to taxonomists for standard genome sequencing and annotation.</title>
        <authorList>
            <consortium name="The Broad Institute Genomics Platform"/>
            <consortium name="The Broad Institute Genome Sequencing Center for Infectious Disease"/>
            <person name="Wu L."/>
            <person name="Ma J."/>
        </authorList>
    </citation>
    <scope>NUCLEOTIDE SEQUENCE [LARGE SCALE GENOMIC DNA]</scope>
    <source>
        <strain evidence="1 2">CGMCC 1.10390</strain>
    </source>
</reference>
<dbReference type="RefSeq" id="WP_256401600.1">
    <property type="nucleotide sequence ID" value="NZ_JANHJR010000004.1"/>
</dbReference>
<comment type="caution">
    <text evidence="1">The sequence shown here is derived from an EMBL/GenBank/DDBJ whole genome shotgun (WGS) entry which is preliminary data.</text>
</comment>